<feature type="transmembrane region" description="Helical" evidence="1">
    <location>
        <begin position="6"/>
        <end position="24"/>
    </location>
</feature>
<keyword evidence="3" id="KW-1185">Reference proteome</keyword>
<dbReference type="EMBL" id="LXQA010123000">
    <property type="protein sequence ID" value="MCI21041.1"/>
    <property type="molecule type" value="Genomic_DNA"/>
</dbReference>
<evidence type="ECO:0000313" key="3">
    <source>
        <dbReference type="Proteomes" id="UP000265520"/>
    </source>
</evidence>
<keyword evidence="1" id="KW-0472">Membrane</keyword>
<feature type="transmembrane region" description="Helical" evidence="1">
    <location>
        <begin position="59"/>
        <end position="79"/>
    </location>
</feature>
<feature type="non-terminal residue" evidence="2">
    <location>
        <position position="114"/>
    </location>
</feature>
<proteinExistence type="predicted"/>
<evidence type="ECO:0000313" key="2">
    <source>
        <dbReference type="EMBL" id="MCI21041.1"/>
    </source>
</evidence>
<accession>A0A392Q9P1</accession>
<dbReference type="AlphaFoldDB" id="A0A392Q9P1"/>
<organism evidence="2 3">
    <name type="scientific">Trifolium medium</name>
    <dbReference type="NCBI Taxonomy" id="97028"/>
    <lineage>
        <taxon>Eukaryota</taxon>
        <taxon>Viridiplantae</taxon>
        <taxon>Streptophyta</taxon>
        <taxon>Embryophyta</taxon>
        <taxon>Tracheophyta</taxon>
        <taxon>Spermatophyta</taxon>
        <taxon>Magnoliopsida</taxon>
        <taxon>eudicotyledons</taxon>
        <taxon>Gunneridae</taxon>
        <taxon>Pentapetalae</taxon>
        <taxon>rosids</taxon>
        <taxon>fabids</taxon>
        <taxon>Fabales</taxon>
        <taxon>Fabaceae</taxon>
        <taxon>Papilionoideae</taxon>
        <taxon>50 kb inversion clade</taxon>
        <taxon>NPAAA clade</taxon>
        <taxon>Hologalegina</taxon>
        <taxon>IRL clade</taxon>
        <taxon>Trifolieae</taxon>
        <taxon>Trifolium</taxon>
    </lineage>
</organism>
<comment type="caution">
    <text evidence="2">The sequence shown here is derived from an EMBL/GenBank/DDBJ whole genome shotgun (WGS) entry which is preliminary data.</text>
</comment>
<reference evidence="2 3" key="1">
    <citation type="journal article" date="2018" name="Front. Plant Sci.">
        <title>Red Clover (Trifolium pratense) and Zigzag Clover (T. medium) - A Picture of Genomic Similarities and Differences.</title>
        <authorList>
            <person name="Dluhosova J."/>
            <person name="Istvanek J."/>
            <person name="Nedelnik J."/>
            <person name="Repkova J."/>
        </authorList>
    </citation>
    <scope>NUCLEOTIDE SEQUENCE [LARGE SCALE GENOMIC DNA]</scope>
    <source>
        <strain evidence="3">cv. 10/8</strain>
        <tissue evidence="2">Leaf</tissue>
    </source>
</reference>
<protein>
    <submittedName>
        <fullName evidence="2">Uncharacterized protein</fullName>
    </submittedName>
</protein>
<sequence>MSGAALHTTLVQLGAAVIFSVGLLGLRGGSDFVSDLGLDLVSWLWILFHGGFMGRGFSFMVVLWVAGFVSQILCSWVLLHGGFKHPPESVCRRGRCGCIHFTVIVGPSPSYTTM</sequence>
<name>A0A392Q9P1_9FABA</name>
<keyword evidence="1" id="KW-1133">Transmembrane helix</keyword>
<keyword evidence="1" id="KW-0812">Transmembrane</keyword>
<evidence type="ECO:0000256" key="1">
    <source>
        <dbReference type="SAM" id="Phobius"/>
    </source>
</evidence>
<dbReference type="Proteomes" id="UP000265520">
    <property type="component" value="Unassembled WGS sequence"/>
</dbReference>